<name>A0A6J5NKT9_9CAUD</name>
<proteinExistence type="predicted"/>
<feature type="region of interest" description="Disordered" evidence="1">
    <location>
        <begin position="71"/>
        <end position="104"/>
    </location>
</feature>
<sequence>MSFVKSYKSFIKAEEKASDEVKAGANPQAVEEDDSALLTDPILDQLRKQKRNLEMQLEAIKKQEDAKIQELSKKAADAKQAAQAAQNAAVNQQQPPVQPTPPTA</sequence>
<accession>A0A6J5NKT9</accession>
<protein>
    <submittedName>
        <fullName evidence="2">Uncharacterized protein</fullName>
    </submittedName>
</protein>
<evidence type="ECO:0000256" key="1">
    <source>
        <dbReference type="SAM" id="MobiDB-lite"/>
    </source>
</evidence>
<gene>
    <name evidence="2" type="ORF">UFOVP699_239</name>
</gene>
<feature type="compositionally biased region" description="Low complexity" evidence="1">
    <location>
        <begin position="78"/>
        <end position="95"/>
    </location>
</feature>
<evidence type="ECO:0000313" key="2">
    <source>
        <dbReference type="EMBL" id="CAB4159503.1"/>
    </source>
</evidence>
<reference evidence="2" key="1">
    <citation type="submission" date="2020-04" db="EMBL/GenBank/DDBJ databases">
        <authorList>
            <person name="Chiriac C."/>
            <person name="Salcher M."/>
            <person name="Ghai R."/>
            <person name="Kavagutti S V."/>
        </authorList>
    </citation>
    <scope>NUCLEOTIDE SEQUENCE</scope>
</reference>
<organism evidence="2">
    <name type="scientific">uncultured Caudovirales phage</name>
    <dbReference type="NCBI Taxonomy" id="2100421"/>
    <lineage>
        <taxon>Viruses</taxon>
        <taxon>Duplodnaviria</taxon>
        <taxon>Heunggongvirae</taxon>
        <taxon>Uroviricota</taxon>
        <taxon>Caudoviricetes</taxon>
        <taxon>Peduoviridae</taxon>
        <taxon>Maltschvirus</taxon>
        <taxon>Maltschvirus maltsch</taxon>
    </lineage>
</organism>
<feature type="region of interest" description="Disordered" evidence="1">
    <location>
        <begin position="15"/>
        <end position="34"/>
    </location>
</feature>
<dbReference type="EMBL" id="LR796670">
    <property type="protein sequence ID" value="CAB4159503.1"/>
    <property type="molecule type" value="Genomic_DNA"/>
</dbReference>